<dbReference type="EMBL" id="LJCR01001108">
    <property type="protein sequence ID" value="KPV51027.1"/>
    <property type="molecule type" value="Genomic_DNA"/>
</dbReference>
<dbReference type="InterPro" id="IPR011990">
    <property type="entry name" value="TPR-like_helical_dom_sf"/>
</dbReference>
<dbReference type="SUPFAM" id="SSF48452">
    <property type="entry name" value="TPR-like"/>
    <property type="match status" value="1"/>
</dbReference>
<comment type="caution">
    <text evidence="4">The sequence shown here is derived from an EMBL/GenBank/DDBJ whole genome shotgun (WGS) entry which is preliminary data.</text>
</comment>
<evidence type="ECO:0000313" key="5">
    <source>
        <dbReference type="Proteomes" id="UP000050509"/>
    </source>
</evidence>
<dbReference type="InterPro" id="IPR050498">
    <property type="entry name" value="Ycf3"/>
</dbReference>
<sequence>MYEIAMEHHEHRRALGRLSDEDWQRSWGQLMGAYGEQAKVYEKTSAHTLPRSFYTNRLEWLRRLRSIQSGLQHEGRRSRVDQRMLREHARAIDTYMNQIQPSIPRSVFGGVLAFAAAIVVLVFIFRPTHIPAQPPNIIVRATSNSASLAPPGLKLPVDPTAVNDKGMVLLRQQNCAEAEKLFQQAAEAAQGWHLPHTNRGFCLYELGRTQEAIAEWRTAIGLNPTGQDAHAGLGMALYQTGDREGGLQEYKAAIEMENQYRDAAWLSNVRDWSARAIADSQPLRDAIP</sequence>
<keyword evidence="3" id="KW-1133">Transmembrane helix</keyword>
<name>A0A0P9CXH6_9CHLR</name>
<protein>
    <submittedName>
        <fullName evidence="4">Uncharacterized protein</fullName>
    </submittedName>
</protein>
<dbReference type="Gene3D" id="1.25.40.10">
    <property type="entry name" value="Tetratricopeptide repeat domain"/>
    <property type="match status" value="1"/>
</dbReference>
<organism evidence="4 5">
    <name type="scientific">Kouleothrix aurantiaca</name>
    <dbReference type="NCBI Taxonomy" id="186479"/>
    <lineage>
        <taxon>Bacteria</taxon>
        <taxon>Bacillati</taxon>
        <taxon>Chloroflexota</taxon>
        <taxon>Chloroflexia</taxon>
        <taxon>Chloroflexales</taxon>
        <taxon>Roseiflexineae</taxon>
        <taxon>Roseiflexaceae</taxon>
        <taxon>Kouleothrix</taxon>
    </lineage>
</organism>
<accession>A0A0P9CXH6</accession>
<keyword evidence="3" id="KW-0472">Membrane</keyword>
<dbReference type="PANTHER" id="PTHR44858">
    <property type="entry name" value="TETRATRICOPEPTIDE REPEAT PROTEIN 6"/>
    <property type="match status" value="1"/>
</dbReference>
<feature type="transmembrane region" description="Helical" evidence="3">
    <location>
        <begin position="106"/>
        <end position="125"/>
    </location>
</feature>
<gene>
    <name evidence="4" type="ORF">SE17_23575</name>
</gene>
<proteinExistence type="predicted"/>
<evidence type="ECO:0000256" key="2">
    <source>
        <dbReference type="ARBA" id="ARBA00022803"/>
    </source>
</evidence>
<dbReference type="AlphaFoldDB" id="A0A0P9CXH6"/>
<dbReference type="PANTHER" id="PTHR44858:SF1">
    <property type="entry name" value="UDP-N-ACETYLGLUCOSAMINE--PEPTIDE N-ACETYLGLUCOSAMINYLTRANSFERASE SPINDLY-RELATED"/>
    <property type="match status" value="1"/>
</dbReference>
<evidence type="ECO:0000256" key="3">
    <source>
        <dbReference type="SAM" id="Phobius"/>
    </source>
</evidence>
<reference evidence="4 5" key="1">
    <citation type="submission" date="2015-09" db="EMBL/GenBank/DDBJ databases">
        <title>Draft genome sequence of Kouleothrix aurantiaca JCM 19913.</title>
        <authorList>
            <person name="Hemp J."/>
        </authorList>
    </citation>
    <scope>NUCLEOTIDE SEQUENCE [LARGE SCALE GENOMIC DNA]</scope>
    <source>
        <strain evidence="4 5">COM-B</strain>
    </source>
</reference>
<dbReference type="InterPro" id="IPR019734">
    <property type="entry name" value="TPR_rpt"/>
</dbReference>
<keyword evidence="1" id="KW-0677">Repeat</keyword>
<dbReference type="SMART" id="SM00028">
    <property type="entry name" value="TPR"/>
    <property type="match status" value="3"/>
</dbReference>
<dbReference type="Pfam" id="PF13424">
    <property type="entry name" value="TPR_12"/>
    <property type="match status" value="1"/>
</dbReference>
<keyword evidence="3" id="KW-0812">Transmembrane</keyword>
<dbReference type="Proteomes" id="UP000050509">
    <property type="component" value="Unassembled WGS sequence"/>
</dbReference>
<keyword evidence="5" id="KW-1185">Reference proteome</keyword>
<keyword evidence="2" id="KW-0802">TPR repeat</keyword>
<evidence type="ECO:0000256" key="1">
    <source>
        <dbReference type="ARBA" id="ARBA00022737"/>
    </source>
</evidence>
<evidence type="ECO:0000313" key="4">
    <source>
        <dbReference type="EMBL" id="KPV51027.1"/>
    </source>
</evidence>